<proteinExistence type="predicted"/>
<keyword evidence="3" id="KW-1185">Reference proteome</keyword>
<evidence type="ECO:0000313" key="4">
    <source>
        <dbReference type="Proteomes" id="UP000270034"/>
    </source>
</evidence>
<protein>
    <submittedName>
        <fullName evidence="1">Phytoene synthase</fullName>
    </submittedName>
    <submittedName>
        <fullName evidence="2">Phytoene/squalene synthase</fullName>
    </submittedName>
</protein>
<evidence type="ECO:0000313" key="2">
    <source>
        <dbReference type="EMBL" id="GAN65112.1"/>
    </source>
</evidence>
<dbReference type="EMBL" id="BAMX01000006">
    <property type="protein sequence ID" value="GAN65112.1"/>
    <property type="molecule type" value="Genomic_DNA"/>
</dbReference>
<accession>A0A0D6NGC2</accession>
<dbReference type="KEGG" id="aot:AcetOri_orf01221"/>
<dbReference type="EMBL" id="AP018515">
    <property type="protein sequence ID" value="BBC79183.1"/>
    <property type="molecule type" value="Genomic_DNA"/>
</dbReference>
<dbReference type="Proteomes" id="UP000032670">
    <property type="component" value="Unassembled WGS sequence"/>
</dbReference>
<dbReference type="InterPro" id="IPR002060">
    <property type="entry name" value="Squ/phyt_synthse"/>
</dbReference>
<reference evidence="2 3" key="1">
    <citation type="submission" date="2012-11" db="EMBL/GenBank/DDBJ databases">
        <title>Whole genome sequence of Acetobacter orientalis 21F-2.</title>
        <authorList>
            <person name="Azuma Y."/>
            <person name="Higashiura N."/>
            <person name="Hirakawa H."/>
            <person name="Matsushita K."/>
        </authorList>
    </citation>
    <scope>NUCLEOTIDE SEQUENCE [LARGE SCALE GENOMIC DNA]</scope>
    <source>
        <strain evidence="2 3">21F-2</strain>
    </source>
</reference>
<name>A0A2Z5ZF10_9PROT</name>
<organism evidence="1 4">
    <name type="scientific">Acetobacter orientalis</name>
    <dbReference type="NCBI Taxonomy" id="146474"/>
    <lineage>
        <taxon>Bacteria</taxon>
        <taxon>Pseudomonadati</taxon>
        <taxon>Pseudomonadota</taxon>
        <taxon>Alphaproteobacteria</taxon>
        <taxon>Acetobacterales</taxon>
        <taxon>Acetobacteraceae</taxon>
        <taxon>Acetobacter</taxon>
    </lineage>
</organism>
<dbReference type="GeneID" id="76203258"/>
<accession>A0A2Z5ZF10</accession>
<dbReference type="SUPFAM" id="SSF48576">
    <property type="entry name" value="Terpenoid synthases"/>
    <property type="match status" value="1"/>
</dbReference>
<evidence type="ECO:0000313" key="1">
    <source>
        <dbReference type="EMBL" id="BBC79183.1"/>
    </source>
</evidence>
<dbReference type="RefSeq" id="WP_052946339.1">
    <property type="nucleotide sequence ID" value="NZ_BAMX01000006.1"/>
</dbReference>
<dbReference type="Gene3D" id="1.10.600.10">
    <property type="entry name" value="Farnesyl Diphosphate Synthase"/>
    <property type="match status" value="1"/>
</dbReference>
<dbReference type="AlphaFoldDB" id="A0A2Z5ZF10"/>
<evidence type="ECO:0000313" key="3">
    <source>
        <dbReference type="Proteomes" id="UP000032670"/>
    </source>
</evidence>
<dbReference type="STRING" id="1231341.Abor_006_066"/>
<sequence>MTQTHSLQETVKQTDPDRALCACFLPEPARSAVFVLLAFHNEITRALTPGRSASVAGPMAGFVRLQWWREVLEGTRPPEHTLAPLVLEAVQQGRFKRETLLSVLDAREAELAPQPEPTGWQSMMLTGSGGVQSAVGEALGLQDAALAMRLRLCGAAYGAAAMLRHGPVLAQSGRYLYPGPQEELRQVATDFLQKALAGPIPPEFRVAFLPLVLAKRDLRRGAEQAGRPRGITDKLAVIWAGLKG</sequence>
<gene>
    <name evidence="2" type="ORF">Abor_006_066</name>
    <name evidence="1" type="ORF">AcetOrient_orf01221</name>
</gene>
<dbReference type="Pfam" id="PF00494">
    <property type="entry name" value="SQS_PSY"/>
    <property type="match status" value="1"/>
</dbReference>
<reference evidence="1 4" key="2">
    <citation type="submission" date="2018-02" db="EMBL/GenBank/DDBJ databases">
        <title>Acetobacter orientalis genome.</title>
        <authorList>
            <person name="Nakashima N."/>
            <person name="Tamura T."/>
        </authorList>
    </citation>
    <scope>NUCLEOTIDE SEQUENCE [LARGE SCALE GENOMIC DNA]</scope>
    <source>
        <strain evidence="1 4">FAN1</strain>
    </source>
</reference>
<dbReference type="Proteomes" id="UP000270034">
    <property type="component" value="Chromosome"/>
</dbReference>
<dbReference type="InterPro" id="IPR008949">
    <property type="entry name" value="Isoprenoid_synthase_dom_sf"/>
</dbReference>